<keyword evidence="2" id="KW-1185">Reference proteome</keyword>
<accession>F8AKT7</accession>
<dbReference type="AlphaFoldDB" id="F8AKT7"/>
<gene>
    <name evidence="1" type="ordered locus">Metok_1596</name>
</gene>
<dbReference type="GeneID" id="69064580"/>
<sequence length="74" mass="8856">MPNSYAHLVFGKLFLEVLGKNKHKIKNIDLDNFYFGCIIPDINHISNIERRITHFYDANIFEFFEPKSRVEYSF</sequence>
<dbReference type="KEGG" id="mok:Metok_1596"/>
<protein>
    <submittedName>
        <fullName evidence="1">Uncharacterized protein</fullName>
    </submittedName>
</protein>
<evidence type="ECO:0000313" key="2">
    <source>
        <dbReference type="Proteomes" id="UP000009296"/>
    </source>
</evidence>
<dbReference type="eggNOG" id="arCOG06590">
    <property type="taxonomic scope" value="Archaea"/>
</dbReference>
<dbReference type="HOGENOM" id="CLU_2678980_0_0_2"/>
<proteinExistence type="predicted"/>
<dbReference type="STRING" id="647113.Metok_1596"/>
<evidence type="ECO:0000313" key="1">
    <source>
        <dbReference type="EMBL" id="AEH07559.1"/>
    </source>
</evidence>
<reference evidence="1" key="1">
    <citation type="submission" date="2011-05" db="EMBL/GenBank/DDBJ databases">
        <title>Complete sequence of chromosome of Methanothermococcus okinawensis IH1.</title>
        <authorList>
            <consortium name="US DOE Joint Genome Institute"/>
            <person name="Lucas S."/>
            <person name="Han J."/>
            <person name="Lapidus A."/>
            <person name="Cheng J.-F."/>
            <person name="Goodwin L."/>
            <person name="Pitluck S."/>
            <person name="Peters L."/>
            <person name="Mikhailova N."/>
            <person name="Held B."/>
            <person name="Han C."/>
            <person name="Tapia R."/>
            <person name="Land M."/>
            <person name="Hauser L."/>
            <person name="Kyrpides N."/>
            <person name="Ivanova N."/>
            <person name="Pagani I."/>
            <person name="Sieprawska-Lupa M."/>
            <person name="Takai K."/>
            <person name="Miyazaki J."/>
            <person name="Whitman W."/>
            <person name="Woyke T."/>
        </authorList>
    </citation>
    <scope>NUCLEOTIDE SEQUENCE [LARGE SCALE GENOMIC DNA]</scope>
    <source>
        <strain evidence="1">IH1</strain>
    </source>
</reference>
<dbReference type="RefSeq" id="WP_013867733.1">
    <property type="nucleotide sequence ID" value="NC_015636.1"/>
</dbReference>
<name>F8AKT7_METOI</name>
<organism evidence="1 2">
    <name type="scientific">Methanothermococcus okinawensis (strain DSM 14208 / JCM 11175 / IH1)</name>
    <dbReference type="NCBI Taxonomy" id="647113"/>
    <lineage>
        <taxon>Archaea</taxon>
        <taxon>Methanobacteriati</taxon>
        <taxon>Methanobacteriota</taxon>
        <taxon>Methanomada group</taxon>
        <taxon>Methanococci</taxon>
        <taxon>Methanococcales</taxon>
        <taxon>Methanococcaceae</taxon>
        <taxon>Methanothermococcus</taxon>
    </lineage>
</organism>
<dbReference type="EMBL" id="CP002792">
    <property type="protein sequence ID" value="AEH07559.1"/>
    <property type="molecule type" value="Genomic_DNA"/>
</dbReference>
<dbReference type="Proteomes" id="UP000009296">
    <property type="component" value="Chromosome"/>
</dbReference>